<comment type="caution">
    <text evidence="1">The sequence shown here is derived from an EMBL/GenBank/DDBJ whole genome shotgun (WGS) entry which is preliminary data.</text>
</comment>
<protein>
    <submittedName>
        <fullName evidence="1">5-methylcytosine-specific restriction enzyme subunit McrC</fullName>
    </submittedName>
</protein>
<gene>
    <name evidence="1" type="ORF">AW08_03635</name>
</gene>
<evidence type="ECO:0000313" key="2">
    <source>
        <dbReference type="Proteomes" id="UP000020218"/>
    </source>
</evidence>
<accession>A0A011MPR2</accession>
<sequence>MSLVSFREYEKIPVVERLASPAERKLSVAEIDALDALAARLKIPLIEHLSRSRVRPAQYVGAVFVAGRTIELLPKIERTEGECELPTVRQNLLKMLLVACDLDGATPGQAALEHSDDGWLDILLRLFARALADQLRRGLIRRYRAEADDLPAVRGRLQIEEQLRRNLVHRERSACEFDEFDEDHALNQLFRVAIRRMLRVASNTVTQQALRELLPAFEGVSDVEPTGDWLARVTLDRIDERFGLCLGMARLFLQGTTTGLYAGGRSSFALLFDMNDLFEKFVARTLRRQLRGSGLDLSIQDVRFHLVRDPQTEQRLFRLRPDIVVRHREAVCCVVDTKWKRLSPEERKLGIAQGDLYQVLAYAEGYASSAVLLLYPWDPAGGAHESARKRLVFEGGRRSTVTIGEVALDELAAVGERLEDLLRRAAMLEEVSL</sequence>
<dbReference type="Pfam" id="PF10117">
    <property type="entry name" value="McrBC"/>
    <property type="match status" value="1"/>
</dbReference>
<proteinExistence type="predicted"/>
<dbReference type="EMBL" id="JFAX01000033">
    <property type="protein sequence ID" value="EXI64551.1"/>
    <property type="molecule type" value="Genomic_DNA"/>
</dbReference>
<name>A0A011MPR2_9PROT</name>
<keyword evidence="2" id="KW-1185">Reference proteome</keyword>
<organism evidence="1 2">
    <name type="scientific">Candidatus Accumulibacter adjunctus</name>
    <dbReference type="NCBI Taxonomy" id="1454001"/>
    <lineage>
        <taxon>Bacteria</taxon>
        <taxon>Pseudomonadati</taxon>
        <taxon>Pseudomonadota</taxon>
        <taxon>Betaproteobacteria</taxon>
        <taxon>Candidatus Accumulibacter</taxon>
    </lineage>
</organism>
<dbReference type="AlphaFoldDB" id="A0A011MPR2"/>
<dbReference type="InterPro" id="IPR019292">
    <property type="entry name" value="McrC"/>
</dbReference>
<dbReference type="PANTHER" id="PTHR38733">
    <property type="entry name" value="PROTEIN MCRC"/>
    <property type="match status" value="1"/>
</dbReference>
<reference evidence="1" key="1">
    <citation type="submission" date="2014-02" db="EMBL/GenBank/DDBJ databases">
        <title>Expanding our view of genomic diversity in Candidatus Accumulibacter clades.</title>
        <authorList>
            <person name="Skennerton C.T."/>
            <person name="Barr J.J."/>
            <person name="Slater F.R."/>
            <person name="Bond P.L."/>
            <person name="Tyson G.W."/>
        </authorList>
    </citation>
    <scope>NUCLEOTIDE SEQUENCE [LARGE SCALE GENOMIC DNA]</scope>
</reference>
<dbReference type="PATRIC" id="fig|1454001.3.peg.3673"/>
<dbReference type="PANTHER" id="PTHR38733:SF1">
    <property type="entry name" value="TYPE IV METHYL-DIRECTED RESTRICTION ENZYME ECOKMCRBC"/>
    <property type="match status" value="1"/>
</dbReference>
<dbReference type="Proteomes" id="UP000020218">
    <property type="component" value="Unassembled WGS sequence"/>
</dbReference>
<dbReference type="STRING" id="1454001.AW08_03635"/>
<evidence type="ECO:0000313" key="1">
    <source>
        <dbReference type="EMBL" id="EXI64551.1"/>
    </source>
</evidence>